<protein>
    <recommendedName>
        <fullName evidence="1">Mitochondrial DNA polymerase catalytic subunit</fullName>
    </recommendedName>
</protein>
<dbReference type="Proteomes" id="UP000027361">
    <property type="component" value="Unassembled WGS sequence"/>
</dbReference>
<dbReference type="PANTHER" id="PTHR10267:SF0">
    <property type="entry name" value="DNA POLYMERASE SUBUNIT GAMMA-1"/>
    <property type="match status" value="1"/>
</dbReference>
<dbReference type="InParanoid" id="A0A066VC69"/>
<dbReference type="GO" id="GO:0008408">
    <property type="term" value="F:3'-5' exonuclease activity"/>
    <property type="evidence" value="ECO:0007669"/>
    <property type="project" value="TreeGrafter"/>
</dbReference>
<dbReference type="InterPro" id="IPR043502">
    <property type="entry name" value="DNA/RNA_pol_sf"/>
</dbReference>
<feature type="domain" description="DNA-directed DNA polymerase family A palm" evidence="4">
    <location>
        <begin position="1118"/>
        <end position="1357"/>
    </location>
</feature>
<dbReference type="FunCoup" id="A0A066VC69">
    <property type="interactions" value="218"/>
</dbReference>
<feature type="region of interest" description="Disordered" evidence="3">
    <location>
        <begin position="486"/>
        <end position="508"/>
    </location>
</feature>
<dbReference type="InterPro" id="IPR001098">
    <property type="entry name" value="DNA-dir_DNA_pol_A_palm_dom"/>
</dbReference>
<feature type="region of interest" description="Disordered" evidence="3">
    <location>
        <begin position="1547"/>
        <end position="1569"/>
    </location>
</feature>
<evidence type="ECO:0000313" key="5">
    <source>
        <dbReference type="EMBL" id="KDN36329.1"/>
    </source>
</evidence>
<feature type="compositionally biased region" description="Polar residues" evidence="3">
    <location>
        <begin position="1547"/>
        <end position="1559"/>
    </location>
</feature>
<dbReference type="SMART" id="SM00482">
    <property type="entry name" value="POLAc"/>
    <property type="match status" value="1"/>
</dbReference>
<reference evidence="5 6" key="1">
    <citation type="submission" date="2014-05" db="EMBL/GenBank/DDBJ databases">
        <title>Draft genome sequence of a rare smut relative, Tilletiaria anomala UBC 951.</title>
        <authorList>
            <consortium name="DOE Joint Genome Institute"/>
            <person name="Toome M."/>
            <person name="Kuo A."/>
            <person name="Henrissat B."/>
            <person name="Lipzen A."/>
            <person name="Tritt A."/>
            <person name="Yoshinaga Y."/>
            <person name="Zane M."/>
            <person name="Barry K."/>
            <person name="Grigoriev I.V."/>
            <person name="Spatafora J.W."/>
            <person name="Aimea M.C."/>
        </authorList>
    </citation>
    <scope>NUCLEOTIDE SEQUENCE [LARGE SCALE GENOMIC DNA]</scope>
    <source>
        <strain evidence="5 6">UBC 951</strain>
    </source>
</reference>
<dbReference type="GO" id="GO:0003887">
    <property type="term" value="F:DNA-directed DNA polymerase activity"/>
    <property type="evidence" value="ECO:0007669"/>
    <property type="project" value="InterPro"/>
</dbReference>
<name>A0A066VC69_TILAU</name>
<accession>A0A066VC69</accession>
<dbReference type="Pfam" id="PF00476">
    <property type="entry name" value="DNA_pol_A"/>
    <property type="match status" value="1"/>
</dbReference>
<evidence type="ECO:0000256" key="3">
    <source>
        <dbReference type="SAM" id="MobiDB-lite"/>
    </source>
</evidence>
<dbReference type="GO" id="GO:0006264">
    <property type="term" value="P:mitochondrial DNA replication"/>
    <property type="evidence" value="ECO:0007669"/>
    <property type="project" value="TreeGrafter"/>
</dbReference>
<feature type="region of interest" description="Disordered" evidence="3">
    <location>
        <begin position="154"/>
        <end position="183"/>
    </location>
</feature>
<dbReference type="OrthoDB" id="5588663at2759"/>
<organism evidence="5 6">
    <name type="scientific">Tilletiaria anomala (strain ATCC 24038 / CBS 436.72 / UBC 951)</name>
    <dbReference type="NCBI Taxonomy" id="1037660"/>
    <lineage>
        <taxon>Eukaryota</taxon>
        <taxon>Fungi</taxon>
        <taxon>Dikarya</taxon>
        <taxon>Basidiomycota</taxon>
        <taxon>Ustilaginomycotina</taxon>
        <taxon>Exobasidiomycetes</taxon>
        <taxon>Georgefischeriales</taxon>
        <taxon>Tilletiariaceae</taxon>
        <taxon>Tilletiaria</taxon>
    </lineage>
</organism>
<feature type="coiled-coil region" evidence="2">
    <location>
        <begin position="410"/>
        <end position="437"/>
    </location>
</feature>
<dbReference type="OMA" id="RWLDTMS"/>
<dbReference type="SUPFAM" id="SSF53098">
    <property type="entry name" value="Ribonuclease H-like"/>
    <property type="match status" value="1"/>
</dbReference>
<gene>
    <name evidence="5" type="ORF">K437DRAFT_271157</name>
</gene>
<dbReference type="PANTHER" id="PTHR10267">
    <property type="entry name" value="DNA POLYMERASE SUBUNIT GAMMA-1"/>
    <property type="match status" value="1"/>
</dbReference>
<dbReference type="Pfam" id="PF18136">
    <property type="entry name" value="DNApol_Exo"/>
    <property type="match status" value="1"/>
</dbReference>
<dbReference type="RefSeq" id="XP_013240023.1">
    <property type="nucleotide sequence ID" value="XM_013384569.1"/>
</dbReference>
<dbReference type="GeneID" id="25266244"/>
<keyword evidence="2" id="KW-0175">Coiled coil</keyword>
<evidence type="ECO:0000256" key="2">
    <source>
        <dbReference type="SAM" id="Coils"/>
    </source>
</evidence>
<dbReference type="HOGENOM" id="CLU_001524_0_0_1"/>
<dbReference type="STRING" id="1037660.A0A066VC69"/>
<dbReference type="GO" id="GO:0005760">
    <property type="term" value="C:gamma DNA polymerase complex"/>
    <property type="evidence" value="ECO:0007669"/>
    <property type="project" value="InterPro"/>
</dbReference>
<dbReference type="SUPFAM" id="SSF56672">
    <property type="entry name" value="DNA/RNA polymerases"/>
    <property type="match status" value="1"/>
</dbReference>
<keyword evidence="6" id="KW-1185">Reference proteome</keyword>
<dbReference type="GO" id="GO:0003677">
    <property type="term" value="F:DNA binding"/>
    <property type="evidence" value="ECO:0007669"/>
    <property type="project" value="InterPro"/>
</dbReference>
<dbReference type="InterPro" id="IPR012337">
    <property type="entry name" value="RNaseH-like_sf"/>
</dbReference>
<dbReference type="InterPro" id="IPR002297">
    <property type="entry name" value="DNA-dir_DNA_pol_A_mt"/>
</dbReference>
<evidence type="ECO:0000259" key="4">
    <source>
        <dbReference type="SMART" id="SM00482"/>
    </source>
</evidence>
<evidence type="ECO:0000256" key="1">
    <source>
        <dbReference type="ARBA" id="ARBA00031966"/>
    </source>
</evidence>
<feature type="compositionally biased region" description="Polar residues" evidence="3">
    <location>
        <begin position="486"/>
        <end position="497"/>
    </location>
</feature>
<sequence>MASGSRTTICRQLAQAAYSLLRTERPRRSLLPSYLVASQADARADANAAICLAAASPCRVSPRRDYSAAAVKPIEPESLRTSHSKRRAPRNTVGVQLLSPSLHSQLFPPGSCSHLPGVDPLALSIAQEHLSSHGLQPSQASVLPEVSFQLPPLRHEERPRQPLRLPSLPSGQKDTRGIDQKCQPTGPNLAEHFWIIGREAAQPWLGMAHLLAKQDMPPKPEGVCANYRTRGTSADEGEAEVGFAAEDWLALESSIRNIHDLRPPQWVRRAGWTRYPLLRSADRDPATALGVGEPIPFPPAEDGPMVFDVETMPRCSHFAVMATAVSEKAWYSWLSPWLLGESNEMDHLIPFGAGRGTTARLIVGHNVGYDRARVLDEYSLERSSIRWLDTMSLHVATRGISSPQRPAWMQHANARKMRETEKKLERLEVENAAREEIKRILGGEGVVDDDALSGMDAAQLVEEYFREQREAMREAVADVLNSLNANQQRSHAESTSEGPPVEADGTINGNGDDAASASLWQDVTSKNSLADVAELHCGITLSKDSRNIFVESENREEVLEHLDELLEYCATDVDVTHKVFKNVWPFFVEENCRHPVTMAGVFELGSTFLPVDQEWNKYIEHSEQCFRQASDAVRDSLVSLAESVREQGCKDLSWEKAEAIAERRQRAEDQVAAYMEFRDVEPFPYQHHSQIQPETQAWWERDPWLSQLDWSPKKPKKTKASAVAGKSAELGEPLVADPGHRIVPTWYRDMVFKAPPSGISLRSPIALSLVRLSYEGQPLIRDDQGRWMTEAHGVLNELGNVQNPLTSTFLKTKFGKSFASLAQSLGNAAVEALRAKDQEATKGAIHELAEQALAERSNIPAHLQHLDWSPVQVRDPENTEEAVEDQSWWPKWYWDLFKSATGQLELTIRSKVAPTLLNVSWRGRPLFHSREHGWVYRVDPEISQDNDFTTRQKPVEFTQKADAALKLLTGPQEHVINSRGRETNELVSDPTRPTFFKVPHSAGDEANVGSPFAKSFITFFEDGTLRSEHPSEEGRLASKAALDMNAQCSYWISARDRVKRQMVVWDGQCRVAMGAKDETSSVQLGMILPQVIQMGTVTRRAIEKTWLTASNAKKNRVGSELKSMVKAPLGWSIVGADVDSEELWICSVMGDAQFGVHGATAVGWMTLEGTKAQGTDLHSKTASILGTSRNQAKVFNYSRIYGAGIRHATQLMLKANPSMPIEEAMRLSKQLYTATKGQNTHSTDYFGSKFWYGGSESYVFNKLESIAISDRPRTPALDCGVTAALSRKFLPKRRWMDGKVGEDYMPSRINWVVQSSGVDYLHMLTAAMSHLCTTYGIDARFMLSVHDEVRYLCKEEDRYRTALALQIANLWTRAMFAYRLNFDDLPQGCAFFSQVDIDRILRKEVDDACVTPSHPDPVPPGEALTIEELLEKTDNGNLSRAKPTSASLSCPPYSADPIMRPVFPPFEWTHQTHRSSGQGGLLFLQAQATSDINEIRSLDRRAQALVSSNTRRSVQTNTKAQRPFLSRRPFHVSKTFSAGSAARAYSTSCRSQPSTTQLMPTFPRPPAQSPQPFFRTLRHRSTVFSLYRSLLKACSSDHPMLRQWICRTTRHNRQQTGPGRTAAQIREGQRLLYLFLRAKEGSASAQAEVLSIEDKLRIEKHKRDWEAVYAVLDEPARRPRLSGALLKPTLFNPPLPRFKPVQPDAITMMIFKRRKRRLIRRQYQVNNAELIASVQAERVLYRSFRTARRAGNATSDWEDTSSWLGPLNQDQKILAATFAADVKRSQMVFPERMLRQAKQVRRNKHCALLRKAEARKRERDRVMDLG</sequence>
<evidence type="ECO:0000313" key="6">
    <source>
        <dbReference type="Proteomes" id="UP000027361"/>
    </source>
</evidence>
<dbReference type="EMBL" id="JMSN01000172">
    <property type="protein sequence ID" value="KDN36329.1"/>
    <property type="molecule type" value="Genomic_DNA"/>
</dbReference>
<dbReference type="InterPro" id="IPR041336">
    <property type="entry name" value="DNApol_Exo"/>
</dbReference>
<comment type="caution">
    <text evidence="5">The sequence shown here is derived from an EMBL/GenBank/DDBJ whole genome shotgun (WGS) entry which is preliminary data.</text>
</comment>
<proteinExistence type="predicted"/>
<dbReference type="Gene3D" id="3.30.420.390">
    <property type="match status" value="2"/>
</dbReference>